<feature type="region of interest" description="Disordered" evidence="1">
    <location>
        <begin position="571"/>
        <end position="622"/>
    </location>
</feature>
<keyword evidence="2" id="KW-0732">Signal</keyword>
<sequence length="622" mass="65154">MIAIIVKAAGRNVALALLAAQLNTIAAVASPLDLNDGSPALWSRAQGAKLVGSVCKANAECFSANCQITSSTNTTLTCQLQPYQGPCSEDGNCVSRNCEKGTCSNAAGLLGPCAHDDDCDDWRNFKPVVCSQGLCKIKENKDCKANAECTTGLCDNKICRRPPQSPNAACFTNSECLSGSCKELLHCTKKNGTLTACDSVSEKHCSRFQLGERCANTGECASGFCRNGVCVAGKVGDTCLEQYQCSGSLLCGSNGKCYQPKNGIASPTGTCSTNSQCASGRCLGTTLVRDSDGVNAWNNATLRVDPKQCDYLHDGQASCRTYKDCASGLCKSGKCAPGKAGDRCLVNYQCEGLCGLDGICFTPTQQASQGAKQPCKTGSDCLSDTCDNAELNTLQRPSLLDPEQTLTVRDGSCQQAYLGEGCRKLSDCAEGVCSSGKCTPVRTGNTCSADEQCATRQCTSGTCVLAGTGINCKKNTDCFSNDCHDSPCFYYFENPCTSYLTCSAILTGGTCRDGRDCEGDATCAPDRTCRVLKDYPCKKDGDCLSKNCIANSFCTPGDCSTPKVCGDPLRSTTTLSSTPRTSKPPTSSTRTASSASHSTTKTKSTSSSSKTSSASPTKTSTI</sequence>
<evidence type="ECO:0000313" key="3">
    <source>
        <dbReference type="EMBL" id="CAD6910254.1"/>
    </source>
</evidence>
<protein>
    <recommendedName>
        <fullName evidence="7">Dickkopf N-terminal cysteine-rich domain-containing protein</fullName>
    </recommendedName>
</protein>
<reference evidence="3" key="3">
    <citation type="submission" date="2020-10" db="EMBL/GenBank/DDBJ databases">
        <authorList>
            <person name="Sedaghatjoo S."/>
        </authorList>
    </citation>
    <scope>NUCLEOTIDE SEQUENCE</scope>
    <source>
        <strain evidence="3">AZH3</strain>
    </source>
</reference>
<reference evidence="4" key="1">
    <citation type="submission" date="2016-04" db="EMBL/GenBank/DDBJ databases">
        <authorList>
            <person name="Nguyen H.D."/>
            <person name="Kesanakurti P."/>
            <person name="Cullis J."/>
            <person name="Levesque C.A."/>
            <person name="Hambleton S."/>
        </authorList>
    </citation>
    <scope>NUCLEOTIDE SEQUENCE</scope>
    <source>
        <strain evidence="4">DAOMC 238032</strain>
    </source>
</reference>
<evidence type="ECO:0000313" key="4">
    <source>
        <dbReference type="EMBL" id="KAE8261035.1"/>
    </source>
</evidence>
<dbReference type="EMBL" id="CAJHJG010001214">
    <property type="protein sequence ID" value="CAD6910254.1"/>
    <property type="molecule type" value="Genomic_DNA"/>
</dbReference>
<name>A0A177UJC2_9BASI</name>
<gene>
    <name evidence="4" type="ORF">A4X03_0g3593</name>
    <name evidence="3" type="ORF">JKIAZH3_G8161</name>
</gene>
<keyword evidence="6" id="KW-1185">Reference proteome</keyword>
<dbReference type="Proteomes" id="UP000836402">
    <property type="component" value="Unassembled WGS sequence"/>
</dbReference>
<dbReference type="EMBL" id="LWDD02000425">
    <property type="protein sequence ID" value="KAE8261035.1"/>
    <property type="molecule type" value="Genomic_DNA"/>
</dbReference>
<evidence type="ECO:0008006" key="7">
    <source>
        <dbReference type="Google" id="ProtNLM"/>
    </source>
</evidence>
<comment type="caution">
    <text evidence="4">The sequence shown here is derived from an EMBL/GenBank/DDBJ whole genome shotgun (WGS) entry which is preliminary data.</text>
</comment>
<organism evidence="4 5">
    <name type="scientific">Tilletia caries</name>
    <name type="common">wheat bunt fungus</name>
    <dbReference type="NCBI Taxonomy" id="13290"/>
    <lineage>
        <taxon>Eukaryota</taxon>
        <taxon>Fungi</taxon>
        <taxon>Dikarya</taxon>
        <taxon>Basidiomycota</taxon>
        <taxon>Ustilaginomycotina</taxon>
        <taxon>Exobasidiomycetes</taxon>
        <taxon>Tilletiales</taxon>
        <taxon>Tilletiaceae</taxon>
        <taxon>Tilletia</taxon>
    </lineage>
</organism>
<feature type="chain" id="PRO_5044550184" description="Dickkopf N-terminal cysteine-rich domain-containing protein" evidence="2">
    <location>
        <begin position="30"/>
        <end position="622"/>
    </location>
</feature>
<dbReference type="Proteomes" id="UP000077671">
    <property type="component" value="Unassembled WGS sequence"/>
</dbReference>
<accession>A0A177UJC2</accession>
<reference evidence="4" key="2">
    <citation type="journal article" date="2019" name="IMA Fungus">
        <title>Genome sequencing and comparison of five Tilletia species to identify candidate genes for the detection of regulated species infecting wheat.</title>
        <authorList>
            <person name="Nguyen H.D.T."/>
            <person name="Sultana T."/>
            <person name="Kesanakurti P."/>
            <person name="Hambleton S."/>
        </authorList>
    </citation>
    <scope>NUCLEOTIDE SEQUENCE</scope>
    <source>
        <strain evidence="4">DAOMC 238032</strain>
    </source>
</reference>
<feature type="signal peptide" evidence="2">
    <location>
        <begin position="1"/>
        <end position="29"/>
    </location>
</feature>
<dbReference type="AlphaFoldDB" id="A0A177UJC2"/>
<evidence type="ECO:0000313" key="6">
    <source>
        <dbReference type="Proteomes" id="UP000836402"/>
    </source>
</evidence>
<evidence type="ECO:0000313" key="5">
    <source>
        <dbReference type="Proteomes" id="UP000077671"/>
    </source>
</evidence>
<proteinExistence type="predicted"/>
<evidence type="ECO:0000256" key="2">
    <source>
        <dbReference type="SAM" id="SignalP"/>
    </source>
</evidence>
<evidence type="ECO:0000256" key="1">
    <source>
        <dbReference type="SAM" id="MobiDB-lite"/>
    </source>
</evidence>